<proteinExistence type="predicted"/>
<keyword evidence="5" id="KW-1133">Transmembrane helix</keyword>
<dbReference type="Gene3D" id="3.10.20.310">
    <property type="entry name" value="membrane protein fhac"/>
    <property type="match status" value="1"/>
</dbReference>
<dbReference type="PANTHER" id="PTHR37820:SF1">
    <property type="entry name" value="CELL DIVISION PROTEIN FTSQ"/>
    <property type="match status" value="1"/>
</dbReference>
<sequence>MQMRKKNNNRHIRRNNYNKEKKPYLVKLLLLGGFLCIIISMFNISNYIFAIENFEITGNESISSEEISNLIQGYIGLNLLEIKPSNIEKTVKDTFPIKKVEVSYKLPNTLILRVKEREALAALNYSKGFVLIDSEGYVVKIISKLESYSLPIVTGFDIKKAEIAKKPTFEKNSDCFQTLLETIKSIEVVNMELSEINLSLDINNEPNFYLYTLDGYQVFLGKFDSKKIAILPALLEDIREKGIGRGLLDISHDTPVFKPFN</sequence>
<dbReference type="InterPro" id="IPR034746">
    <property type="entry name" value="POTRA"/>
</dbReference>
<dbReference type="GO" id="GO:0005886">
    <property type="term" value="C:plasma membrane"/>
    <property type="evidence" value="ECO:0007669"/>
    <property type="project" value="TreeGrafter"/>
</dbReference>
<dbReference type="STRING" id="224999.GCA_001485475_01526"/>
<dbReference type="PANTHER" id="PTHR37820">
    <property type="entry name" value="CELL DIVISION PROTEIN DIVIB"/>
    <property type="match status" value="1"/>
</dbReference>
<evidence type="ECO:0000256" key="4">
    <source>
        <dbReference type="ARBA" id="ARBA00022692"/>
    </source>
</evidence>
<protein>
    <submittedName>
        <fullName evidence="9">Cell division protein FtsQ</fullName>
    </submittedName>
</protein>
<comment type="subcellular location">
    <subcellularLocation>
        <location evidence="1">Membrane</location>
    </subcellularLocation>
</comment>
<dbReference type="InterPro" id="IPR050487">
    <property type="entry name" value="FtsQ_DivIB"/>
</dbReference>
<keyword evidence="10" id="KW-1185">Reference proteome</keyword>
<dbReference type="GO" id="GO:0051301">
    <property type="term" value="P:cell division"/>
    <property type="evidence" value="ECO:0007669"/>
    <property type="project" value="UniProtKB-KW"/>
</dbReference>
<evidence type="ECO:0000313" key="10">
    <source>
        <dbReference type="Proteomes" id="UP000062160"/>
    </source>
</evidence>
<evidence type="ECO:0000259" key="8">
    <source>
        <dbReference type="PROSITE" id="PS51779"/>
    </source>
</evidence>
<keyword evidence="6" id="KW-0472">Membrane</keyword>
<dbReference type="AlphaFoldDB" id="A0A0U9HF98"/>
<dbReference type="InterPro" id="IPR005548">
    <property type="entry name" value="Cell_div_FtsQ/DivIB_C"/>
</dbReference>
<accession>A0A0U9HF98</accession>
<evidence type="ECO:0000313" key="9">
    <source>
        <dbReference type="EMBL" id="GAQ25497.1"/>
    </source>
</evidence>
<dbReference type="Proteomes" id="UP000062160">
    <property type="component" value="Unassembled WGS sequence"/>
</dbReference>
<evidence type="ECO:0000256" key="5">
    <source>
        <dbReference type="ARBA" id="ARBA00022989"/>
    </source>
</evidence>
<dbReference type="InterPro" id="IPR013685">
    <property type="entry name" value="POTRA_FtsQ_type"/>
</dbReference>
<dbReference type="Pfam" id="PF03799">
    <property type="entry name" value="FtsQ_DivIB_C"/>
    <property type="match status" value="1"/>
</dbReference>
<evidence type="ECO:0000256" key="3">
    <source>
        <dbReference type="ARBA" id="ARBA00022618"/>
    </source>
</evidence>
<reference evidence="9" key="1">
    <citation type="journal article" date="2016" name="Genome Announc.">
        <title>Draft Genome Sequence of the Syntrophic Lactate-Degrading Bacterium Tepidanaerobacter syntrophicus JLT.</title>
        <authorList>
            <person name="Matsuura N."/>
            <person name="Ohashi A."/>
            <person name="Tourlousse D.M."/>
            <person name="Sekiguchi Y."/>
        </authorList>
    </citation>
    <scope>NUCLEOTIDE SEQUENCE [LARGE SCALE GENOMIC DNA]</scope>
    <source>
        <strain evidence="9">JL</strain>
    </source>
</reference>
<keyword evidence="7" id="KW-0131">Cell cycle</keyword>
<name>A0A0U9HF98_9FIRM</name>
<evidence type="ECO:0000256" key="6">
    <source>
        <dbReference type="ARBA" id="ARBA00023136"/>
    </source>
</evidence>
<feature type="domain" description="POTRA" evidence="8">
    <location>
        <begin position="49"/>
        <end position="117"/>
    </location>
</feature>
<gene>
    <name evidence="9" type="ORF">TSYNT_822</name>
</gene>
<keyword evidence="3 9" id="KW-0132">Cell division</keyword>
<organism evidence="9">
    <name type="scientific">Tepidanaerobacter syntrophicus</name>
    <dbReference type="NCBI Taxonomy" id="224999"/>
    <lineage>
        <taxon>Bacteria</taxon>
        <taxon>Bacillati</taxon>
        <taxon>Bacillota</taxon>
        <taxon>Clostridia</taxon>
        <taxon>Thermosediminibacterales</taxon>
        <taxon>Tepidanaerobacteraceae</taxon>
        <taxon>Tepidanaerobacter</taxon>
    </lineage>
</organism>
<keyword evidence="4" id="KW-0812">Transmembrane</keyword>
<dbReference type="Pfam" id="PF08478">
    <property type="entry name" value="POTRA_1"/>
    <property type="match status" value="1"/>
</dbReference>
<evidence type="ECO:0000256" key="7">
    <source>
        <dbReference type="ARBA" id="ARBA00023306"/>
    </source>
</evidence>
<keyword evidence="2" id="KW-1003">Cell membrane</keyword>
<dbReference type="PROSITE" id="PS51779">
    <property type="entry name" value="POTRA"/>
    <property type="match status" value="1"/>
</dbReference>
<dbReference type="EMBL" id="DF977002">
    <property type="protein sequence ID" value="GAQ25497.1"/>
    <property type="molecule type" value="Genomic_DNA"/>
</dbReference>
<evidence type="ECO:0000256" key="2">
    <source>
        <dbReference type="ARBA" id="ARBA00022475"/>
    </source>
</evidence>
<evidence type="ECO:0000256" key="1">
    <source>
        <dbReference type="ARBA" id="ARBA00004370"/>
    </source>
</evidence>